<comment type="caution">
    <text evidence="3">The sequence shown here is derived from an EMBL/GenBank/DDBJ whole genome shotgun (WGS) entry which is preliminary data.</text>
</comment>
<dbReference type="SMART" id="SM00108">
    <property type="entry name" value="B_lectin"/>
    <property type="match status" value="1"/>
</dbReference>
<name>A0A9X7JRU2_9ACTN</name>
<keyword evidence="1" id="KW-0732">Signal</keyword>
<evidence type="ECO:0000313" key="3">
    <source>
        <dbReference type="EMBL" id="PSJ28484.1"/>
    </source>
</evidence>
<protein>
    <recommendedName>
        <fullName evidence="2">Bulb-type lectin domain-containing protein</fullName>
    </recommendedName>
</protein>
<accession>A0A9X7JRU2</accession>
<evidence type="ECO:0000313" key="4">
    <source>
        <dbReference type="Proteomes" id="UP000242427"/>
    </source>
</evidence>
<gene>
    <name evidence="3" type="ORF">B7P34_12155</name>
</gene>
<dbReference type="AlphaFoldDB" id="A0A9X7JRU2"/>
<evidence type="ECO:0000256" key="1">
    <source>
        <dbReference type="SAM" id="SignalP"/>
    </source>
</evidence>
<keyword evidence="4" id="KW-1185">Reference proteome</keyword>
<dbReference type="Proteomes" id="UP000242427">
    <property type="component" value="Unassembled WGS sequence"/>
</dbReference>
<organism evidence="3 4">
    <name type="scientific">Streptosporangium nondiastaticum</name>
    <dbReference type="NCBI Taxonomy" id="35764"/>
    <lineage>
        <taxon>Bacteria</taxon>
        <taxon>Bacillati</taxon>
        <taxon>Actinomycetota</taxon>
        <taxon>Actinomycetes</taxon>
        <taxon>Streptosporangiales</taxon>
        <taxon>Streptosporangiaceae</taxon>
        <taxon>Streptosporangium</taxon>
    </lineage>
</organism>
<sequence>MTAMASMTPTSTRTQRPSAARRLTALAASAVVATAGLLFTGGTAHAAINPEHTAIWDDEPLYADWHLDNGPARLIMQKDGNLVVYVNDSARWASNTVGCGSKAVMQSDGNLVVYSQNGRACWASGTQRGSRSYPVKLFLDSTGSLSIYGDNGRWCHSTAPYSAPLPCDVLWRA</sequence>
<proteinExistence type="predicted"/>
<dbReference type="Gene3D" id="2.90.10.30">
    <property type="match status" value="1"/>
</dbReference>
<dbReference type="SUPFAM" id="SSF51110">
    <property type="entry name" value="alpha-D-mannose-specific plant lectins"/>
    <property type="match status" value="1"/>
</dbReference>
<dbReference type="InterPro" id="IPR001480">
    <property type="entry name" value="Bulb-type_lectin_dom"/>
</dbReference>
<dbReference type="OrthoDB" id="516973at2"/>
<feature type="chain" id="PRO_5040805346" description="Bulb-type lectin domain-containing protein" evidence="1">
    <location>
        <begin position="47"/>
        <end position="173"/>
    </location>
</feature>
<feature type="signal peptide" evidence="1">
    <location>
        <begin position="1"/>
        <end position="46"/>
    </location>
</feature>
<evidence type="ECO:0000259" key="2">
    <source>
        <dbReference type="PROSITE" id="PS50927"/>
    </source>
</evidence>
<feature type="domain" description="Bulb-type lectin" evidence="2">
    <location>
        <begin position="52"/>
        <end position="160"/>
    </location>
</feature>
<dbReference type="EMBL" id="PXWG01000022">
    <property type="protein sequence ID" value="PSJ28484.1"/>
    <property type="molecule type" value="Genomic_DNA"/>
</dbReference>
<dbReference type="InterPro" id="IPR036426">
    <property type="entry name" value="Bulb-type_lectin_dom_sf"/>
</dbReference>
<reference evidence="3 4" key="1">
    <citation type="submission" date="2018-03" db="EMBL/GenBank/DDBJ databases">
        <title>Chitinolytic properties of Streptosporangium nondiastaticum TBG75A20.</title>
        <authorList>
            <person name="Gayathri V."/>
            <person name="Shiburaj S."/>
        </authorList>
    </citation>
    <scope>NUCLEOTIDE SEQUENCE [LARGE SCALE GENOMIC DNA]</scope>
    <source>
        <strain evidence="3 4">TBG75A20</strain>
    </source>
</reference>
<dbReference type="PROSITE" id="PS50927">
    <property type="entry name" value="BULB_LECTIN"/>
    <property type="match status" value="1"/>
</dbReference>